<proteinExistence type="predicted"/>
<organism evidence="1 3">
    <name type="scientific">Cucumis melo var. makuwa</name>
    <name type="common">Oriental melon</name>
    <dbReference type="NCBI Taxonomy" id="1194695"/>
    <lineage>
        <taxon>Eukaryota</taxon>
        <taxon>Viridiplantae</taxon>
        <taxon>Streptophyta</taxon>
        <taxon>Embryophyta</taxon>
        <taxon>Tracheophyta</taxon>
        <taxon>Spermatophyta</taxon>
        <taxon>Magnoliopsida</taxon>
        <taxon>eudicotyledons</taxon>
        <taxon>Gunneridae</taxon>
        <taxon>Pentapetalae</taxon>
        <taxon>rosids</taxon>
        <taxon>fabids</taxon>
        <taxon>Cucurbitales</taxon>
        <taxon>Cucurbitaceae</taxon>
        <taxon>Benincaseae</taxon>
        <taxon>Cucumis</taxon>
    </lineage>
</organism>
<dbReference type="EMBL" id="SSTD01006123">
    <property type="protein sequence ID" value="TYK20776.1"/>
    <property type="molecule type" value="Genomic_DNA"/>
</dbReference>
<evidence type="ECO:0000313" key="4">
    <source>
        <dbReference type="Proteomes" id="UP000321947"/>
    </source>
</evidence>
<dbReference type="EMBL" id="SSTE01012362">
    <property type="protein sequence ID" value="KAA0048823.1"/>
    <property type="molecule type" value="Genomic_DNA"/>
</dbReference>
<protein>
    <submittedName>
        <fullName evidence="1">PAP/25A-associated</fullName>
    </submittedName>
</protein>
<dbReference type="STRING" id="1194695.A0A5A7TYY3"/>
<dbReference type="AlphaFoldDB" id="A0A5A7TYY3"/>
<reference evidence="3 4" key="1">
    <citation type="submission" date="2019-08" db="EMBL/GenBank/DDBJ databases">
        <title>Draft genome sequences of two oriental melons (Cucumis melo L. var makuwa).</title>
        <authorList>
            <person name="Kwon S.-Y."/>
        </authorList>
    </citation>
    <scope>NUCLEOTIDE SEQUENCE [LARGE SCALE GENOMIC DNA]</scope>
    <source>
        <strain evidence="4">cv. Chang Bougi</strain>
        <strain evidence="3">cv. SW 3</strain>
        <tissue evidence="1">Leaf</tissue>
    </source>
</reference>
<dbReference type="Proteomes" id="UP000321947">
    <property type="component" value="Unassembled WGS sequence"/>
</dbReference>
<evidence type="ECO:0000313" key="2">
    <source>
        <dbReference type="EMBL" id="TYK20776.1"/>
    </source>
</evidence>
<evidence type="ECO:0000313" key="3">
    <source>
        <dbReference type="Proteomes" id="UP000321393"/>
    </source>
</evidence>
<comment type="caution">
    <text evidence="1">The sequence shown here is derived from an EMBL/GenBank/DDBJ whole genome shotgun (WGS) entry which is preliminary data.</text>
</comment>
<dbReference type="Proteomes" id="UP000321393">
    <property type="component" value="Unassembled WGS sequence"/>
</dbReference>
<evidence type="ECO:0000313" key="1">
    <source>
        <dbReference type="EMBL" id="KAA0048823.1"/>
    </source>
</evidence>
<accession>A0A5A7TYY3</accession>
<gene>
    <name evidence="2" type="ORF">E5676_scaffold291G00360</name>
    <name evidence="1" type="ORF">E6C27_scaffold171G00360</name>
</gene>
<dbReference type="OrthoDB" id="1703232at2759"/>
<sequence length="291" mass="32944">MAQNQLIDSLTSHISLYHSTSLPLNPDTNSNPRSSILKWFSSLSVHQRQAHLTVVDFKFVQILIQMVAEVRRRGHGFFIILPDILSTDPLHLPSLCFKKSRGLLSRVSESNESQRMIFESTRLFGSREGDKLEECSCSLKNIDSITVSEELVSNVDKFVEAMDGVSNGAFLRGEGGDLASHWAELNWLKAKGYYSMEAFVANKLEVALRLSWMNLNNGKKRSVKFKEKATATGMATNVFWRKKGCVDWEVILSLFLCETLWWIKLEAGKPLGRKGPFEVSKCLERLIRDSP</sequence>
<name>A0A5A7TYY3_CUCMM</name>